<evidence type="ECO:0000313" key="3">
    <source>
        <dbReference type="Proteomes" id="UP001341840"/>
    </source>
</evidence>
<proteinExistence type="predicted"/>
<evidence type="ECO:0000313" key="2">
    <source>
        <dbReference type="EMBL" id="MED6172057.1"/>
    </source>
</evidence>
<accession>A0ABU6VEY8</accession>
<protein>
    <submittedName>
        <fullName evidence="2">Uncharacterized protein</fullName>
    </submittedName>
</protein>
<keyword evidence="3" id="KW-1185">Reference proteome</keyword>
<evidence type="ECO:0000256" key="1">
    <source>
        <dbReference type="SAM" id="MobiDB-lite"/>
    </source>
</evidence>
<sequence length="117" mass="12771">MFGTKSVQKSPPSDSVIVAAVEPRKRSRARVIVVARGGAVSSPPVRCSRRSPVVLGSRPDAHFLSRLMSPPFTMSTGTLDSILRGFQLGGKFEKKKDDNGEEEREGFLTVKDPTHTF</sequence>
<gene>
    <name evidence="2" type="ORF">PIB30_046563</name>
</gene>
<organism evidence="2 3">
    <name type="scientific">Stylosanthes scabra</name>
    <dbReference type="NCBI Taxonomy" id="79078"/>
    <lineage>
        <taxon>Eukaryota</taxon>
        <taxon>Viridiplantae</taxon>
        <taxon>Streptophyta</taxon>
        <taxon>Embryophyta</taxon>
        <taxon>Tracheophyta</taxon>
        <taxon>Spermatophyta</taxon>
        <taxon>Magnoliopsida</taxon>
        <taxon>eudicotyledons</taxon>
        <taxon>Gunneridae</taxon>
        <taxon>Pentapetalae</taxon>
        <taxon>rosids</taxon>
        <taxon>fabids</taxon>
        <taxon>Fabales</taxon>
        <taxon>Fabaceae</taxon>
        <taxon>Papilionoideae</taxon>
        <taxon>50 kb inversion clade</taxon>
        <taxon>dalbergioids sensu lato</taxon>
        <taxon>Dalbergieae</taxon>
        <taxon>Pterocarpus clade</taxon>
        <taxon>Stylosanthes</taxon>
    </lineage>
</organism>
<name>A0ABU6VEY8_9FABA</name>
<dbReference type="EMBL" id="JASCZI010151326">
    <property type="protein sequence ID" value="MED6172057.1"/>
    <property type="molecule type" value="Genomic_DNA"/>
</dbReference>
<reference evidence="2 3" key="1">
    <citation type="journal article" date="2023" name="Plants (Basel)">
        <title>Bridging the Gap: Combining Genomics and Transcriptomics Approaches to Understand Stylosanthes scabra, an Orphan Legume from the Brazilian Caatinga.</title>
        <authorList>
            <person name="Ferreira-Neto J.R.C."/>
            <person name="da Silva M.D."/>
            <person name="Binneck E."/>
            <person name="de Melo N.F."/>
            <person name="da Silva R.H."/>
            <person name="de Melo A.L.T.M."/>
            <person name="Pandolfi V."/>
            <person name="Bustamante F.O."/>
            <person name="Brasileiro-Vidal A.C."/>
            <person name="Benko-Iseppon A.M."/>
        </authorList>
    </citation>
    <scope>NUCLEOTIDE SEQUENCE [LARGE SCALE GENOMIC DNA]</scope>
    <source>
        <tissue evidence="2">Leaves</tissue>
    </source>
</reference>
<dbReference type="Proteomes" id="UP001341840">
    <property type="component" value="Unassembled WGS sequence"/>
</dbReference>
<comment type="caution">
    <text evidence="2">The sequence shown here is derived from an EMBL/GenBank/DDBJ whole genome shotgun (WGS) entry which is preliminary data.</text>
</comment>
<feature type="region of interest" description="Disordered" evidence="1">
    <location>
        <begin position="92"/>
        <end position="117"/>
    </location>
</feature>